<evidence type="ECO:0000313" key="4">
    <source>
        <dbReference type="Proteomes" id="UP001177023"/>
    </source>
</evidence>
<gene>
    <name evidence="3" type="ORF">MSPICULIGERA_LOCUS11283</name>
    <name evidence="2" type="ORF">MSPICULIGERA_LOCUS9038</name>
</gene>
<protein>
    <submittedName>
        <fullName evidence="3">Uncharacterized protein</fullName>
    </submittedName>
</protein>
<evidence type="ECO:0000313" key="3">
    <source>
        <dbReference type="EMBL" id="CAJ0572909.1"/>
    </source>
</evidence>
<feature type="non-terminal residue" evidence="3">
    <location>
        <position position="1"/>
    </location>
</feature>
<name>A0AA36G4S5_9BILA</name>
<dbReference type="Proteomes" id="UP001177023">
    <property type="component" value="Unassembled WGS sequence"/>
</dbReference>
<keyword evidence="4" id="KW-1185">Reference proteome</keyword>
<feature type="compositionally biased region" description="Polar residues" evidence="1">
    <location>
        <begin position="46"/>
        <end position="61"/>
    </location>
</feature>
<proteinExistence type="predicted"/>
<accession>A0AA36G4S5</accession>
<organism evidence="3 4">
    <name type="scientific">Mesorhabditis spiculigera</name>
    <dbReference type="NCBI Taxonomy" id="96644"/>
    <lineage>
        <taxon>Eukaryota</taxon>
        <taxon>Metazoa</taxon>
        <taxon>Ecdysozoa</taxon>
        <taxon>Nematoda</taxon>
        <taxon>Chromadorea</taxon>
        <taxon>Rhabditida</taxon>
        <taxon>Rhabditina</taxon>
        <taxon>Rhabditomorpha</taxon>
        <taxon>Rhabditoidea</taxon>
        <taxon>Rhabditidae</taxon>
        <taxon>Mesorhabditinae</taxon>
        <taxon>Mesorhabditis</taxon>
    </lineage>
</organism>
<evidence type="ECO:0000256" key="1">
    <source>
        <dbReference type="SAM" id="MobiDB-lite"/>
    </source>
</evidence>
<reference evidence="3" key="1">
    <citation type="submission" date="2023-06" db="EMBL/GenBank/DDBJ databases">
        <authorList>
            <person name="Delattre M."/>
        </authorList>
    </citation>
    <scope>NUCLEOTIDE SEQUENCE</scope>
    <source>
        <strain evidence="3">AF72</strain>
    </source>
</reference>
<feature type="region of interest" description="Disordered" evidence="1">
    <location>
        <begin position="42"/>
        <end position="64"/>
    </location>
</feature>
<dbReference type="EMBL" id="CATQJA010002609">
    <property type="protein sequence ID" value="CAJ0572909.1"/>
    <property type="molecule type" value="Genomic_DNA"/>
</dbReference>
<evidence type="ECO:0000313" key="2">
    <source>
        <dbReference type="EMBL" id="CAJ0570601.1"/>
    </source>
</evidence>
<dbReference type="EMBL" id="CATQJA010002411">
    <property type="protein sequence ID" value="CAJ0570601.1"/>
    <property type="molecule type" value="Genomic_DNA"/>
</dbReference>
<sequence length="89" mass="9645">MSAHLMAEPHLVVRRGSSRRDALPGPTLLALLQRHSLQPQIGMAAQETSASVPHNLNNNGGTPPVENPIGWAMFNPLPLKPKTLLQKRA</sequence>
<dbReference type="AlphaFoldDB" id="A0AA36G4S5"/>
<comment type="caution">
    <text evidence="3">The sequence shown here is derived from an EMBL/GenBank/DDBJ whole genome shotgun (WGS) entry which is preliminary data.</text>
</comment>